<comment type="subcellular location">
    <subcellularLocation>
        <location evidence="1 10">Cytoplasm</location>
    </subcellularLocation>
</comment>
<evidence type="ECO:0000256" key="1">
    <source>
        <dbReference type="ARBA" id="ARBA00004496"/>
    </source>
</evidence>
<comment type="function">
    <text evidence="10">Plays an important role in bacterial chemotaxis signal transduction pathway by accelerating the dephosphorylation of phosphorylated CheY (CheY-P).</text>
</comment>
<evidence type="ECO:0000256" key="4">
    <source>
        <dbReference type="ARBA" id="ARBA00022490"/>
    </source>
</evidence>
<evidence type="ECO:0000256" key="8">
    <source>
        <dbReference type="ARBA" id="ARBA00022912"/>
    </source>
</evidence>
<dbReference type="GO" id="GO:0009288">
    <property type="term" value="C:bacterial-type flagellum"/>
    <property type="evidence" value="ECO:0007669"/>
    <property type="project" value="InterPro"/>
</dbReference>
<evidence type="ECO:0000256" key="7">
    <source>
        <dbReference type="ARBA" id="ARBA00022801"/>
    </source>
</evidence>
<dbReference type="GO" id="GO:0004721">
    <property type="term" value="F:phosphoprotein phosphatase activity"/>
    <property type="evidence" value="ECO:0007669"/>
    <property type="project" value="UniProtKB-KW"/>
</dbReference>
<dbReference type="SUPFAM" id="SSF75708">
    <property type="entry name" value="Chemotaxis phosphatase CheZ"/>
    <property type="match status" value="1"/>
</dbReference>
<dbReference type="PANTHER" id="PTHR43693:SF1">
    <property type="entry name" value="PROTEIN PHOSPHATASE CHEZ"/>
    <property type="match status" value="1"/>
</dbReference>
<dbReference type="EMBL" id="PKUN01000030">
    <property type="protein sequence ID" value="PLX59888.1"/>
    <property type="molecule type" value="Genomic_DNA"/>
</dbReference>
<proteinExistence type="inferred from homology"/>
<dbReference type="AlphaFoldDB" id="A0A2N6CS36"/>
<evidence type="ECO:0000256" key="9">
    <source>
        <dbReference type="ARBA" id="ARBA00029599"/>
    </source>
</evidence>
<comment type="similarity">
    <text evidence="2 10">Belongs to the CheZ family.</text>
</comment>
<feature type="region of interest" description="Disordered" evidence="12">
    <location>
        <begin position="202"/>
        <end position="227"/>
    </location>
</feature>
<dbReference type="GO" id="GO:0050920">
    <property type="term" value="P:regulation of chemotaxis"/>
    <property type="evidence" value="ECO:0007669"/>
    <property type="project" value="InterPro"/>
</dbReference>
<name>A0A2N6CS36_9GAMM</name>
<comment type="subunit">
    <text evidence="10">Homodimer.</text>
</comment>
<dbReference type="Gene3D" id="1.10.287.500">
    <property type="entry name" value="Helix hairpin bin"/>
    <property type="match status" value="1"/>
</dbReference>
<dbReference type="PANTHER" id="PTHR43693">
    <property type="entry name" value="PROTEIN PHOSPHATASE CHEZ"/>
    <property type="match status" value="1"/>
</dbReference>
<evidence type="ECO:0000256" key="12">
    <source>
        <dbReference type="SAM" id="MobiDB-lite"/>
    </source>
</evidence>
<dbReference type="EC" id="3.1.3.-" evidence="10"/>
<accession>A0A2N6CS36</accession>
<keyword evidence="5 10" id="KW-0145">Chemotaxis</keyword>
<dbReference type="Pfam" id="PF04344">
    <property type="entry name" value="CheZ"/>
    <property type="match status" value="1"/>
</dbReference>
<sequence>MDNDERLMLAKQLVEHLEAGNEAEATHVSSLLTEGVESKLFLEVGRLTRELHEAINEFLLDPRINEMAQVEIPDASERLTYVITMTEKSANTTLGAVEAGLPLADDLGVKARAISEQWERFCNRELSVDDFRELSRELGGFLALTTKRSKQLHGHLTEVLMAQDFQDLTGQIIRQVITLVHDVEDKLVQLVRISGSKLPEKQKDAKKLEGPVIPGIDQGDTVSGQDDVDDLLSSLGF</sequence>
<organism evidence="13 14">
    <name type="scientific">Sedimenticola selenatireducens</name>
    <dbReference type="NCBI Taxonomy" id="191960"/>
    <lineage>
        <taxon>Bacteria</taxon>
        <taxon>Pseudomonadati</taxon>
        <taxon>Pseudomonadota</taxon>
        <taxon>Gammaproteobacteria</taxon>
        <taxon>Chromatiales</taxon>
        <taxon>Sedimenticolaceae</taxon>
        <taxon>Sedimenticola</taxon>
    </lineage>
</organism>
<evidence type="ECO:0000313" key="14">
    <source>
        <dbReference type="Proteomes" id="UP000235015"/>
    </source>
</evidence>
<protein>
    <recommendedName>
        <fullName evidence="3 10">Protein phosphatase CheZ</fullName>
        <ecNumber evidence="10">3.1.3.-</ecNumber>
    </recommendedName>
    <alternativeName>
        <fullName evidence="9 10">Chemotaxis protein CheZ</fullName>
    </alternativeName>
</protein>
<dbReference type="InterPro" id="IPR050992">
    <property type="entry name" value="CheZ_family_phosphatases"/>
</dbReference>
<evidence type="ECO:0000256" key="2">
    <source>
        <dbReference type="ARBA" id="ARBA00005908"/>
    </source>
</evidence>
<dbReference type="GO" id="GO:0097588">
    <property type="term" value="P:archaeal or bacterial-type flagellum-dependent cell motility"/>
    <property type="evidence" value="ECO:0007669"/>
    <property type="project" value="UniProtKB-KW"/>
</dbReference>
<evidence type="ECO:0000313" key="13">
    <source>
        <dbReference type="EMBL" id="PLX59888.1"/>
    </source>
</evidence>
<gene>
    <name evidence="13" type="ORF">C0630_18475</name>
</gene>
<dbReference type="InterPro" id="IPR007439">
    <property type="entry name" value="Chemotax_Pase_CheZ"/>
</dbReference>
<reference evidence="13 14" key="1">
    <citation type="submission" date="2017-11" db="EMBL/GenBank/DDBJ databases">
        <title>Genome-resolved metagenomics identifies genetic mobility, metabolic interactions, and unexpected diversity in perchlorate-reducing communities.</title>
        <authorList>
            <person name="Barnum T.P."/>
            <person name="Figueroa I.A."/>
            <person name="Carlstrom C.I."/>
            <person name="Lucas L.N."/>
            <person name="Engelbrektson A.L."/>
            <person name="Coates J.D."/>
        </authorList>
    </citation>
    <scope>NUCLEOTIDE SEQUENCE [LARGE SCALE GENOMIC DNA]</scope>
    <source>
        <strain evidence="13">BM301</strain>
    </source>
</reference>
<evidence type="ECO:0000256" key="10">
    <source>
        <dbReference type="PIRNR" id="PIRNR002884"/>
    </source>
</evidence>
<keyword evidence="7 10" id="KW-0378">Hydrolase</keyword>
<keyword evidence="4 10" id="KW-0963">Cytoplasm</keyword>
<feature type="site" description="Enhances dephosphorylation of CheY-P" evidence="11">
    <location>
        <position position="171"/>
    </location>
</feature>
<dbReference type="Proteomes" id="UP000235015">
    <property type="component" value="Unassembled WGS sequence"/>
</dbReference>
<dbReference type="PIRSF" id="PIRSF002884">
    <property type="entry name" value="CheZ"/>
    <property type="match status" value="1"/>
</dbReference>
<dbReference type="RefSeq" id="WP_273440916.1">
    <property type="nucleotide sequence ID" value="NZ_PKUN01000030.1"/>
</dbReference>
<keyword evidence="6 10" id="KW-0283">Flagellar rotation</keyword>
<keyword evidence="8 10" id="KW-0904">Protein phosphatase</keyword>
<evidence type="ECO:0000256" key="6">
    <source>
        <dbReference type="ARBA" id="ARBA00022779"/>
    </source>
</evidence>
<comment type="caution">
    <text evidence="13">The sequence shown here is derived from an EMBL/GenBank/DDBJ whole genome shotgun (WGS) entry which is preliminary data.</text>
</comment>
<dbReference type="STRING" id="1111735.GCA_000428045_03203"/>
<dbReference type="GO" id="GO:0006935">
    <property type="term" value="P:chemotaxis"/>
    <property type="evidence" value="ECO:0007669"/>
    <property type="project" value="UniProtKB-KW"/>
</dbReference>
<dbReference type="GO" id="GO:0005737">
    <property type="term" value="C:cytoplasm"/>
    <property type="evidence" value="ECO:0007669"/>
    <property type="project" value="UniProtKB-SubCell"/>
</dbReference>
<evidence type="ECO:0000256" key="11">
    <source>
        <dbReference type="PIRSR" id="PIRSR002884-1"/>
    </source>
</evidence>
<evidence type="ECO:0000256" key="3">
    <source>
        <dbReference type="ARBA" id="ARBA00018484"/>
    </source>
</evidence>
<evidence type="ECO:0000256" key="5">
    <source>
        <dbReference type="ARBA" id="ARBA00022500"/>
    </source>
</evidence>